<keyword evidence="1" id="KW-1133">Transmembrane helix</keyword>
<dbReference type="AlphaFoldDB" id="U4R0D0"/>
<keyword evidence="1" id="KW-0472">Membrane</keyword>
<comment type="caution">
    <text evidence="2">The sequence shown here is derived from an EMBL/GenBank/DDBJ whole genome shotgun (WGS) entry which is preliminary data.</text>
</comment>
<accession>U4R0D0</accession>
<dbReference type="RefSeq" id="WP_020816230.1">
    <property type="nucleotide sequence ID" value="NZ_ATAY01000063.1"/>
</dbReference>
<evidence type="ECO:0000313" key="2">
    <source>
        <dbReference type="EMBL" id="EPR10586.1"/>
    </source>
</evidence>
<keyword evidence="1" id="KW-0812">Transmembrane</keyword>
<feature type="transmembrane region" description="Helical" evidence="1">
    <location>
        <begin position="234"/>
        <end position="256"/>
    </location>
</feature>
<dbReference type="OrthoDB" id="3818833at2"/>
<dbReference type="InterPro" id="IPR010390">
    <property type="entry name" value="ABC-2_transporter-like"/>
</dbReference>
<feature type="transmembrane region" description="Helical" evidence="1">
    <location>
        <begin position="151"/>
        <end position="178"/>
    </location>
</feature>
<sequence>MKSLIKYIKLYFAFFSYSLSRELQYRVNFIVVVIGYIFYLVANLALFGVIYQWTNNIGGWTFNEILIFLGTYHAVHGLWDFSTALNVERISEYVGNGSLDLILVKPVDSLFFVIFRNMNFASIINVFLGIILTIMGVVANKSSVNIGTVLIYIVLAINGVIIFTMIQLLVQLISFKVIKTNMLNNLFYQGIKFAEKPDVIFSGIIRHVLMFLIPMIVIVNFPSRILMGRLNVTFILYDLLVTIIVSAIGIIGWRLAVKNYSSASS</sequence>
<dbReference type="PANTHER" id="PTHR36833:SF1">
    <property type="entry name" value="INTEGRAL MEMBRANE TRANSPORT PROTEIN"/>
    <property type="match status" value="1"/>
</dbReference>
<evidence type="ECO:0000313" key="3">
    <source>
        <dbReference type="Proteomes" id="UP000016860"/>
    </source>
</evidence>
<feature type="transmembrane region" description="Helical" evidence="1">
    <location>
        <begin position="27"/>
        <end position="51"/>
    </location>
</feature>
<dbReference type="PATRIC" id="fig|1330534.3.peg.2739"/>
<gene>
    <name evidence="2" type="ORF">L323_13795</name>
</gene>
<feature type="transmembrane region" description="Helical" evidence="1">
    <location>
        <begin position="199"/>
        <end position="222"/>
    </location>
</feature>
<dbReference type="STRING" id="1330534.L323_13795"/>
<evidence type="ECO:0000256" key="1">
    <source>
        <dbReference type="SAM" id="Phobius"/>
    </source>
</evidence>
<dbReference type="EMBL" id="ATAY01000063">
    <property type="protein sequence ID" value="EPR10586.1"/>
    <property type="molecule type" value="Genomic_DNA"/>
</dbReference>
<name>U4R0D0_9FIRM</name>
<dbReference type="PANTHER" id="PTHR36833">
    <property type="entry name" value="SLR0610 PROTEIN-RELATED"/>
    <property type="match status" value="1"/>
</dbReference>
<dbReference type="Pfam" id="PF06182">
    <property type="entry name" value="ABC2_membrane_6"/>
    <property type="match status" value="1"/>
</dbReference>
<organism evidence="2 3">
    <name type="scientific">Ruminiclostridium papyrosolvens C7</name>
    <dbReference type="NCBI Taxonomy" id="1330534"/>
    <lineage>
        <taxon>Bacteria</taxon>
        <taxon>Bacillati</taxon>
        <taxon>Bacillota</taxon>
        <taxon>Clostridia</taxon>
        <taxon>Eubacteriales</taxon>
        <taxon>Oscillospiraceae</taxon>
        <taxon>Ruminiclostridium</taxon>
    </lineage>
</organism>
<protein>
    <recommendedName>
        <fullName evidence="4">ABC transporter permease</fullName>
    </recommendedName>
</protein>
<reference evidence="2 3" key="1">
    <citation type="journal article" date="2013" name="Genome Announc.">
        <title>Draft Genome Sequence of the Cellulolytic Bacterium Clostridium papyrosolvens C7 (ATCC 700395).</title>
        <authorList>
            <person name="Zepeda V."/>
            <person name="Dassa B."/>
            <person name="Borovok I."/>
            <person name="Lamed R."/>
            <person name="Bayer E.A."/>
            <person name="Cate J.H."/>
        </authorList>
    </citation>
    <scope>NUCLEOTIDE SEQUENCE [LARGE SCALE GENOMIC DNA]</scope>
    <source>
        <strain evidence="2 3">C7</strain>
    </source>
</reference>
<dbReference type="Proteomes" id="UP000016860">
    <property type="component" value="Unassembled WGS sequence"/>
</dbReference>
<evidence type="ECO:0008006" key="4">
    <source>
        <dbReference type="Google" id="ProtNLM"/>
    </source>
</evidence>
<proteinExistence type="predicted"/>
<feature type="transmembrane region" description="Helical" evidence="1">
    <location>
        <begin position="120"/>
        <end position="139"/>
    </location>
</feature>